<dbReference type="PANTHER" id="PTHR24348:SF22">
    <property type="entry name" value="NON-SPECIFIC SERINE_THREONINE PROTEIN KINASE"/>
    <property type="match status" value="1"/>
</dbReference>
<dbReference type="PANTHER" id="PTHR24348">
    <property type="entry name" value="SERINE/THREONINE-PROTEIN KINASE UNC-51-RELATED"/>
    <property type="match status" value="1"/>
</dbReference>
<dbReference type="Proteomes" id="UP000000600">
    <property type="component" value="Unassembled WGS sequence"/>
</dbReference>
<dbReference type="InParanoid" id="A0E030"/>
<dbReference type="OrthoDB" id="312599at2759"/>
<dbReference type="GO" id="GO:0005776">
    <property type="term" value="C:autophagosome"/>
    <property type="evidence" value="ECO:0000318"/>
    <property type="project" value="GO_Central"/>
</dbReference>
<dbReference type="GO" id="GO:0004674">
    <property type="term" value="F:protein serine/threonine kinase activity"/>
    <property type="evidence" value="ECO:0000318"/>
    <property type="project" value="GO_Central"/>
</dbReference>
<dbReference type="EMBL" id="CT868651">
    <property type="protein sequence ID" value="CAK88647.1"/>
    <property type="molecule type" value="Genomic_DNA"/>
</dbReference>
<dbReference type="RefSeq" id="XP_001456044.1">
    <property type="nucleotide sequence ID" value="XM_001456007.2"/>
</dbReference>
<dbReference type="PROSITE" id="PS00108">
    <property type="entry name" value="PROTEIN_KINASE_ST"/>
    <property type="match status" value="1"/>
</dbReference>
<keyword evidence="4 5" id="KW-0067">ATP-binding</keyword>
<dbReference type="GO" id="GO:0005737">
    <property type="term" value="C:cytoplasm"/>
    <property type="evidence" value="ECO:0000318"/>
    <property type="project" value="GO_Central"/>
</dbReference>
<dbReference type="InterPro" id="IPR000719">
    <property type="entry name" value="Prot_kinase_dom"/>
</dbReference>
<dbReference type="PROSITE" id="PS00107">
    <property type="entry name" value="PROTEIN_KINASE_ATP"/>
    <property type="match status" value="1"/>
</dbReference>
<evidence type="ECO:0000256" key="6">
    <source>
        <dbReference type="SAM" id="MobiDB-lite"/>
    </source>
</evidence>
<accession>A0E030</accession>
<evidence type="ECO:0000256" key="3">
    <source>
        <dbReference type="ARBA" id="ARBA00022777"/>
    </source>
</evidence>
<dbReference type="GO" id="GO:0005829">
    <property type="term" value="C:cytosol"/>
    <property type="evidence" value="ECO:0000318"/>
    <property type="project" value="GO_Central"/>
</dbReference>
<feature type="domain" description="Protein kinase" evidence="7">
    <location>
        <begin position="33"/>
        <end position="287"/>
    </location>
</feature>
<dbReference type="GO" id="GO:0010506">
    <property type="term" value="P:regulation of autophagy"/>
    <property type="evidence" value="ECO:0000318"/>
    <property type="project" value="GO_Central"/>
</dbReference>
<evidence type="ECO:0000256" key="5">
    <source>
        <dbReference type="PROSITE-ProRule" id="PRU10141"/>
    </source>
</evidence>
<feature type="region of interest" description="Disordered" evidence="6">
    <location>
        <begin position="346"/>
        <end position="375"/>
    </location>
</feature>
<keyword evidence="2 5" id="KW-0547">Nucleotide-binding</keyword>
<dbReference type="HOGENOM" id="CLU_000288_37_6_1"/>
<feature type="compositionally biased region" description="Basic and acidic residues" evidence="6">
    <location>
        <begin position="346"/>
        <end position="358"/>
    </location>
</feature>
<proteinExistence type="predicted"/>
<organism evidence="8 9">
    <name type="scientific">Paramecium tetraurelia</name>
    <dbReference type="NCBI Taxonomy" id="5888"/>
    <lineage>
        <taxon>Eukaryota</taxon>
        <taxon>Sar</taxon>
        <taxon>Alveolata</taxon>
        <taxon>Ciliophora</taxon>
        <taxon>Intramacronucleata</taxon>
        <taxon>Oligohymenophorea</taxon>
        <taxon>Peniculida</taxon>
        <taxon>Parameciidae</taxon>
        <taxon>Paramecium</taxon>
    </lineage>
</organism>
<dbReference type="OMA" id="SKTMENW"/>
<sequence length="628" mass="72213">MFHTRPHLPTYPQNRAHNKGGSETRKAIDHYSYAINDEIGRGFSSRVYKGRDENTLEPVAVKVIDMKMVKQSIHAQLLKNEINALKAFNSKNIMKLCDVFQTQNNTYIITEFCDSGDLNNYIKKKGRIDESEAIRILQSVVSAVNEMNQKGYIHRDIKPANILIDKNLPKLADFGFAVPAHEARLQGKNFNVGTPLYMSPQALRQQGHTEKGDVWAIGVVFFEMLYGRTPYNASSEAALISNIMHQSLVIPSSPPVSDRAKDFIRKCLSVDENKRLRVKEMAHHEIIEQRALTPVERAPPRKPFEEITNLNIPTEPSQIQKFKRSQSQGVKEVPIKEYKTQLIEEKKKQHEAKQKKLQEQIQRSSSQQQALQPQKITKTSAFEEQALPVQKQKSISLEFKSNNEVLFSQINFCRFLYKFSQNLASCKGISTEIRDKLLFLMGKNIALKINKLATILDKENKQVNIFQLDDYEGYKKSESHGKFSQAISEYNDKYMRHFEKVLKLASKNEFQKDQLIGCLCNNDITENESFYKIALQYLKQSITEIKQNFKSVSGQKEQLLPEEVNNSPQSQLQMPSFILFGLHGYSQLISKTMENWSDYKLFQKASSPELLIERKPGQMNYGQLEQLL</sequence>
<dbReference type="GeneID" id="5041822"/>
<dbReference type="SMART" id="SM00220">
    <property type="entry name" value="S_TKc"/>
    <property type="match status" value="1"/>
</dbReference>
<evidence type="ECO:0000256" key="4">
    <source>
        <dbReference type="ARBA" id="ARBA00022840"/>
    </source>
</evidence>
<dbReference type="GO" id="GO:0000407">
    <property type="term" value="C:phagophore assembly site"/>
    <property type="evidence" value="ECO:0000318"/>
    <property type="project" value="GO_Central"/>
</dbReference>
<dbReference type="InterPro" id="IPR017441">
    <property type="entry name" value="Protein_kinase_ATP_BS"/>
</dbReference>
<name>A0E030_PARTE</name>
<dbReference type="InterPro" id="IPR011009">
    <property type="entry name" value="Kinase-like_dom_sf"/>
</dbReference>
<dbReference type="Pfam" id="PF00069">
    <property type="entry name" value="Pkinase"/>
    <property type="match status" value="1"/>
</dbReference>
<keyword evidence="1" id="KW-0808">Transferase</keyword>
<gene>
    <name evidence="8" type="ORF">GSPATT00021815001</name>
</gene>
<dbReference type="KEGG" id="ptm:GSPATT00021815001"/>
<dbReference type="SUPFAM" id="SSF56112">
    <property type="entry name" value="Protein kinase-like (PK-like)"/>
    <property type="match status" value="1"/>
</dbReference>
<dbReference type="FunFam" id="1.10.510.10:FF:000885">
    <property type="entry name" value="Uncharacterized protein"/>
    <property type="match status" value="1"/>
</dbReference>
<dbReference type="InterPro" id="IPR008271">
    <property type="entry name" value="Ser/Thr_kinase_AS"/>
</dbReference>
<dbReference type="Gene3D" id="1.10.510.10">
    <property type="entry name" value="Transferase(Phosphotransferase) domain 1"/>
    <property type="match status" value="1"/>
</dbReference>
<dbReference type="AlphaFoldDB" id="A0E030"/>
<dbReference type="eggNOG" id="KOG0032">
    <property type="taxonomic scope" value="Eukaryota"/>
</dbReference>
<keyword evidence="3" id="KW-0418">Kinase</keyword>
<protein>
    <recommendedName>
        <fullName evidence="7">Protein kinase domain-containing protein</fullName>
    </recommendedName>
</protein>
<dbReference type="GO" id="GO:0005524">
    <property type="term" value="F:ATP binding"/>
    <property type="evidence" value="ECO:0007669"/>
    <property type="project" value="UniProtKB-UniRule"/>
</dbReference>
<evidence type="ECO:0000256" key="2">
    <source>
        <dbReference type="ARBA" id="ARBA00022741"/>
    </source>
</evidence>
<dbReference type="InterPro" id="IPR045269">
    <property type="entry name" value="Atg1-like"/>
</dbReference>
<feature type="binding site" evidence="5">
    <location>
        <position position="62"/>
    </location>
    <ligand>
        <name>ATP</name>
        <dbReference type="ChEBI" id="CHEBI:30616"/>
    </ligand>
</feature>
<evidence type="ECO:0000259" key="7">
    <source>
        <dbReference type="PROSITE" id="PS50011"/>
    </source>
</evidence>
<dbReference type="STRING" id="5888.A0E030"/>
<dbReference type="PROSITE" id="PS50011">
    <property type="entry name" value="PROTEIN_KINASE_DOM"/>
    <property type="match status" value="1"/>
</dbReference>
<dbReference type="GO" id="GO:0000045">
    <property type="term" value="P:autophagosome assembly"/>
    <property type="evidence" value="ECO:0000318"/>
    <property type="project" value="GO_Central"/>
</dbReference>
<dbReference type="GO" id="GO:0016020">
    <property type="term" value="C:membrane"/>
    <property type="evidence" value="ECO:0000318"/>
    <property type="project" value="GO_Central"/>
</dbReference>
<reference evidence="8 9" key="1">
    <citation type="journal article" date="2006" name="Nature">
        <title>Global trends of whole-genome duplications revealed by the ciliate Paramecium tetraurelia.</title>
        <authorList>
            <consortium name="Genoscope"/>
            <person name="Aury J.-M."/>
            <person name="Jaillon O."/>
            <person name="Duret L."/>
            <person name="Noel B."/>
            <person name="Jubin C."/>
            <person name="Porcel B.M."/>
            <person name="Segurens B."/>
            <person name="Daubin V."/>
            <person name="Anthouard V."/>
            <person name="Aiach N."/>
            <person name="Arnaiz O."/>
            <person name="Billaut A."/>
            <person name="Beisson J."/>
            <person name="Blanc I."/>
            <person name="Bouhouche K."/>
            <person name="Camara F."/>
            <person name="Duharcourt S."/>
            <person name="Guigo R."/>
            <person name="Gogendeau D."/>
            <person name="Katinka M."/>
            <person name="Keller A.-M."/>
            <person name="Kissmehl R."/>
            <person name="Klotz C."/>
            <person name="Koll F."/>
            <person name="Le Moue A."/>
            <person name="Lepere C."/>
            <person name="Malinsky S."/>
            <person name="Nowacki M."/>
            <person name="Nowak J.K."/>
            <person name="Plattner H."/>
            <person name="Poulain J."/>
            <person name="Ruiz F."/>
            <person name="Serrano V."/>
            <person name="Zagulski M."/>
            <person name="Dessen P."/>
            <person name="Betermier M."/>
            <person name="Weissenbach J."/>
            <person name="Scarpelli C."/>
            <person name="Schachter V."/>
            <person name="Sperling L."/>
            <person name="Meyer E."/>
            <person name="Cohen J."/>
            <person name="Wincker P."/>
        </authorList>
    </citation>
    <scope>NUCLEOTIDE SEQUENCE [LARGE SCALE GENOMIC DNA]</scope>
    <source>
        <strain evidence="8 9">Stock d4-2</strain>
    </source>
</reference>
<evidence type="ECO:0000313" key="9">
    <source>
        <dbReference type="Proteomes" id="UP000000600"/>
    </source>
</evidence>
<feature type="region of interest" description="Disordered" evidence="6">
    <location>
        <begin position="1"/>
        <end position="23"/>
    </location>
</feature>
<evidence type="ECO:0000313" key="8">
    <source>
        <dbReference type="EMBL" id="CAK88647.1"/>
    </source>
</evidence>
<feature type="compositionally biased region" description="Low complexity" evidence="6">
    <location>
        <begin position="359"/>
        <end position="374"/>
    </location>
</feature>
<evidence type="ECO:0000256" key="1">
    <source>
        <dbReference type="ARBA" id="ARBA00022679"/>
    </source>
</evidence>
<keyword evidence="9" id="KW-1185">Reference proteome</keyword>